<dbReference type="RefSeq" id="WP_214478315.1">
    <property type="nucleotide sequence ID" value="NZ_CP071709.1"/>
</dbReference>
<keyword evidence="2" id="KW-1185">Reference proteome</keyword>
<dbReference type="EMBL" id="CP071709">
    <property type="protein sequence ID" value="QVY62951.1"/>
    <property type="molecule type" value="Genomic_DNA"/>
</dbReference>
<accession>A0ABX8FFY8</accession>
<organism evidence="1 2">
    <name type="scientific">Cytobacillus gottheilii</name>
    <dbReference type="NCBI Taxonomy" id="859144"/>
    <lineage>
        <taxon>Bacteria</taxon>
        <taxon>Bacillati</taxon>
        <taxon>Bacillota</taxon>
        <taxon>Bacilli</taxon>
        <taxon>Bacillales</taxon>
        <taxon>Bacillaceae</taxon>
        <taxon>Cytobacillus</taxon>
    </lineage>
</organism>
<reference evidence="1 2" key="1">
    <citation type="submission" date="2021-03" db="EMBL/GenBank/DDBJ databases">
        <title>The first data on the complete genome of the tetrodotoxin-producing bacterium.</title>
        <authorList>
            <person name="Melnikova D.I."/>
            <person name="Nijland R."/>
            <person name="Magarlamov T.Y."/>
        </authorList>
    </citation>
    <scope>NUCLEOTIDE SEQUENCE [LARGE SCALE GENOMIC DNA]</scope>
    <source>
        <strain evidence="1 2">1839</strain>
    </source>
</reference>
<sequence length="50" mass="5730">MMRQTNAINKYYSQASENKTENDAYAKLIRKVKDGVDRDKLPSIKAVRLG</sequence>
<evidence type="ECO:0000313" key="1">
    <source>
        <dbReference type="EMBL" id="QVY62951.1"/>
    </source>
</evidence>
<name>A0ABX8FFY8_9BACI</name>
<dbReference type="Proteomes" id="UP000679247">
    <property type="component" value="Chromosome"/>
</dbReference>
<evidence type="ECO:0000313" key="2">
    <source>
        <dbReference type="Proteomes" id="UP000679247"/>
    </source>
</evidence>
<gene>
    <name evidence="1" type="ORF">J1899_07880</name>
</gene>
<proteinExistence type="predicted"/>
<protein>
    <submittedName>
        <fullName evidence="1">Uncharacterized protein</fullName>
    </submittedName>
</protein>